<dbReference type="Gene3D" id="3.40.190.150">
    <property type="entry name" value="Bordetella uptake gene, domain 1"/>
    <property type="match status" value="1"/>
</dbReference>
<evidence type="ECO:0000313" key="2">
    <source>
        <dbReference type="EMBL" id="ANN80202.1"/>
    </source>
</evidence>
<dbReference type="Gene3D" id="3.40.190.10">
    <property type="entry name" value="Periplasmic binding protein-like II"/>
    <property type="match status" value="1"/>
</dbReference>
<evidence type="ECO:0008006" key="4">
    <source>
        <dbReference type="Google" id="ProtNLM"/>
    </source>
</evidence>
<dbReference type="PANTHER" id="PTHR42928">
    <property type="entry name" value="TRICARBOXYLATE-BINDING PROTEIN"/>
    <property type="match status" value="1"/>
</dbReference>
<dbReference type="InterPro" id="IPR042100">
    <property type="entry name" value="Bug_dom1"/>
</dbReference>
<dbReference type="SUPFAM" id="SSF53850">
    <property type="entry name" value="Periplasmic binding protein-like II"/>
    <property type="match status" value="1"/>
</dbReference>
<reference evidence="2 3" key="1">
    <citation type="submission" date="2016-06" db="EMBL/GenBank/DDBJ databases">
        <title>Complete genome sequences of Bordetella bronchialis and Bordetella flabilis.</title>
        <authorList>
            <person name="LiPuma J.J."/>
            <person name="Spilker T."/>
        </authorList>
    </citation>
    <scope>NUCLEOTIDE SEQUENCE [LARGE SCALE GENOMIC DNA]</scope>
    <source>
        <strain evidence="2 3">AU10664</strain>
    </source>
</reference>
<sequence length="316" mass="33226">MAALTAALPLTAPTWADNYPNRPITIIVPFPPGDGTDLVARLIGAEIGAQLGQAVVIENKPGATGQLGLAMTAKASPNGYTLGVAQVANMALAPSTYRNLPYHPLKDFVPVAMLSTNYLAVVTRPDAPFKTVSEMTQWAKAHPDTLTLGTTGTAGLQHLSFALLAKESNGFTFTNVPYKGNGAVMTDLVGGRIDVAFPSYTAAAPLIASGQIRLLGITNPGRDARLKDLPTVGESVPGYGAVGWYGIVAPAGTPPAIVKRLNAEINRATRQPRIQDALHAMGLQPVTESPEYFGQLIDAESQKFAALVKDIGYEPQ</sequence>
<dbReference type="KEGG" id="bfz:BAU07_03350"/>
<evidence type="ECO:0000256" key="1">
    <source>
        <dbReference type="ARBA" id="ARBA00006987"/>
    </source>
</evidence>
<proteinExistence type="inferred from homology"/>
<accession>A0A193GJE0</accession>
<keyword evidence="3" id="KW-1185">Reference proteome</keyword>
<dbReference type="PIRSF" id="PIRSF017082">
    <property type="entry name" value="YflP"/>
    <property type="match status" value="1"/>
</dbReference>
<gene>
    <name evidence="2" type="ORF">BAU07_03350</name>
</gene>
<organism evidence="2 3">
    <name type="scientific">Bordetella flabilis</name>
    <dbReference type="NCBI Taxonomy" id="463014"/>
    <lineage>
        <taxon>Bacteria</taxon>
        <taxon>Pseudomonadati</taxon>
        <taxon>Pseudomonadota</taxon>
        <taxon>Betaproteobacteria</taxon>
        <taxon>Burkholderiales</taxon>
        <taxon>Alcaligenaceae</taxon>
        <taxon>Bordetella</taxon>
    </lineage>
</organism>
<dbReference type="Pfam" id="PF03401">
    <property type="entry name" value="TctC"/>
    <property type="match status" value="1"/>
</dbReference>
<dbReference type="STRING" id="463014.BAU07_03350"/>
<dbReference type="InterPro" id="IPR005064">
    <property type="entry name" value="BUG"/>
</dbReference>
<dbReference type="Proteomes" id="UP000091926">
    <property type="component" value="Chromosome"/>
</dbReference>
<protein>
    <recommendedName>
        <fullName evidence="4">ABC transporter substrate-binding protein</fullName>
    </recommendedName>
</protein>
<dbReference type="EMBL" id="CP016172">
    <property type="protein sequence ID" value="ANN80202.1"/>
    <property type="molecule type" value="Genomic_DNA"/>
</dbReference>
<evidence type="ECO:0000313" key="3">
    <source>
        <dbReference type="Proteomes" id="UP000091926"/>
    </source>
</evidence>
<dbReference type="PANTHER" id="PTHR42928:SF5">
    <property type="entry name" value="BLR1237 PROTEIN"/>
    <property type="match status" value="1"/>
</dbReference>
<dbReference type="AlphaFoldDB" id="A0A193GJE0"/>
<comment type="similarity">
    <text evidence="1">Belongs to the UPF0065 (bug) family.</text>
</comment>
<name>A0A193GJE0_9BORD</name>
<dbReference type="CDD" id="cd07012">
    <property type="entry name" value="PBP2_Bug_TTT"/>
    <property type="match status" value="1"/>
</dbReference>